<proteinExistence type="predicted"/>
<evidence type="ECO:0000256" key="1">
    <source>
        <dbReference type="SAM" id="MobiDB-lite"/>
    </source>
</evidence>
<reference evidence="3 4" key="1">
    <citation type="journal article" date="2018" name="New Phytol.">
        <title>Phylogenomics of Endogonaceae and evolution of mycorrhizas within Mucoromycota.</title>
        <authorList>
            <person name="Chang Y."/>
            <person name="Desiro A."/>
            <person name="Na H."/>
            <person name="Sandor L."/>
            <person name="Lipzen A."/>
            <person name="Clum A."/>
            <person name="Barry K."/>
            <person name="Grigoriev I.V."/>
            <person name="Martin F.M."/>
            <person name="Stajich J.E."/>
            <person name="Smith M.E."/>
            <person name="Bonito G."/>
            <person name="Spatafora J.W."/>
        </authorList>
    </citation>
    <scope>NUCLEOTIDE SEQUENCE [LARGE SCALE GENOMIC DNA]</scope>
    <source>
        <strain evidence="3 4">AD002</strain>
    </source>
</reference>
<gene>
    <name evidence="3" type="ORF">BC938DRAFT_473038</name>
</gene>
<accession>A0A433Q4R6</accession>
<evidence type="ECO:0000256" key="2">
    <source>
        <dbReference type="SAM" id="Phobius"/>
    </source>
</evidence>
<dbReference type="EMBL" id="RBNJ01014821">
    <property type="protein sequence ID" value="RUS24813.1"/>
    <property type="molecule type" value="Genomic_DNA"/>
</dbReference>
<keyword evidence="4" id="KW-1185">Reference proteome</keyword>
<feature type="compositionally biased region" description="Basic residues" evidence="1">
    <location>
        <begin position="1"/>
        <end position="12"/>
    </location>
</feature>
<feature type="transmembrane region" description="Helical" evidence="2">
    <location>
        <begin position="83"/>
        <end position="103"/>
    </location>
</feature>
<feature type="region of interest" description="Disordered" evidence="1">
    <location>
        <begin position="1"/>
        <end position="42"/>
    </location>
</feature>
<sequence>MHSILRRKQNYKPKREDQITLTNSTPVKRKRSSENTENDEEDVRLSLVPFSDVLATSNCPCSTPGFTPSTKCLAVIEKGQLDIALLETFITIPMFFICILWAGSMESQTHPVKAKSKSFWVKLKRD</sequence>
<comment type="caution">
    <text evidence="3">The sequence shown here is derived from an EMBL/GenBank/DDBJ whole genome shotgun (WGS) entry which is preliminary data.</text>
</comment>
<dbReference type="AlphaFoldDB" id="A0A433Q4R6"/>
<evidence type="ECO:0000313" key="3">
    <source>
        <dbReference type="EMBL" id="RUS24813.1"/>
    </source>
</evidence>
<evidence type="ECO:0000313" key="4">
    <source>
        <dbReference type="Proteomes" id="UP000274822"/>
    </source>
</evidence>
<name>A0A433Q4R6_9FUNG</name>
<organism evidence="3 4">
    <name type="scientific">Jimgerdemannia flammicorona</name>
    <dbReference type="NCBI Taxonomy" id="994334"/>
    <lineage>
        <taxon>Eukaryota</taxon>
        <taxon>Fungi</taxon>
        <taxon>Fungi incertae sedis</taxon>
        <taxon>Mucoromycota</taxon>
        <taxon>Mucoromycotina</taxon>
        <taxon>Endogonomycetes</taxon>
        <taxon>Endogonales</taxon>
        <taxon>Endogonaceae</taxon>
        <taxon>Jimgerdemannia</taxon>
    </lineage>
</organism>
<keyword evidence="2" id="KW-0812">Transmembrane</keyword>
<keyword evidence="2" id="KW-1133">Transmembrane helix</keyword>
<protein>
    <submittedName>
        <fullName evidence="3">Uncharacterized protein</fullName>
    </submittedName>
</protein>
<dbReference type="Proteomes" id="UP000274822">
    <property type="component" value="Unassembled WGS sequence"/>
</dbReference>
<keyword evidence="2" id="KW-0472">Membrane</keyword>